<dbReference type="EMBL" id="GECZ01029577">
    <property type="protein sequence ID" value="JAS40192.1"/>
    <property type="molecule type" value="Transcribed_RNA"/>
</dbReference>
<evidence type="ECO:0000256" key="1">
    <source>
        <dbReference type="SAM" id="MobiDB-lite"/>
    </source>
</evidence>
<feature type="compositionally biased region" description="Low complexity" evidence="1">
    <location>
        <begin position="39"/>
        <end position="58"/>
    </location>
</feature>
<sequence length="156" mass="16770">ININFNNNISNNFCHIANLSNSSNKENDNDNEPTDKKVSSSPRSNRLSPSLSLSLPEPDQWLGAVTTSLATKRPLGPVRAMTLDDSYSKPNYSLSDDPVVAVSKSDPFDVGWTDAVDAVDKVLPQKDDESSTDKGDEAEPELDNSAVMDQSGGGDV</sequence>
<accession>A0A1B6EQG8</accession>
<feature type="compositionally biased region" description="Basic and acidic residues" evidence="1">
    <location>
        <begin position="119"/>
        <end position="137"/>
    </location>
</feature>
<name>A0A1B6EQG8_9HEMI</name>
<organism evidence="2">
    <name type="scientific">Cuerna arida</name>
    <dbReference type="NCBI Taxonomy" id="1464854"/>
    <lineage>
        <taxon>Eukaryota</taxon>
        <taxon>Metazoa</taxon>
        <taxon>Ecdysozoa</taxon>
        <taxon>Arthropoda</taxon>
        <taxon>Hexapoda</taxon>
        <taxon>Insecta</taxon>
        <taxon>Pterygota</taxon>
        <taxon>Neoptera</taxon>
        <taxon>Paraneoptera</taxon>
        <taxon>Hemiptera</taxon>
        <taxon>Auchenorrhyncha</taxon>
        <taxon>Membracoidea</taxon>
        <taxon>Cicadellidae</taxon>
        <taxon>Cicadellinae</taxon>
        <taxon>Proconiini</taxon>
        <taxon>Cuerna</taxon>
    </lineage>
</organism>
<protein>
    <submittedName>
        <fullName evidence="2">Uncharacterized protein</fullName>
    </submittedName>
</protein>
<proteinExistence type="predicted"/>
<dbReference type="AlphaFoldDB" id="A0A1B6EQG8"/>
<feature type="non-terminal residue" evidence="2">
    <location>
        <position position="156"/>
    </location>
</feature>
<gene>
    <name evidence="2" type="ORF">g.44166</name>
</gene>
<evidence type="ECO:0000313" key="2">
    <source>
        <dbReference type="EMBL" id="JAS40192.1"/>
    </source>
</evidence>
<feature type="non-terminal residue" evidence="2">
    <location>
        <position position="1"/>
    </location>
</feature>
<feature type="region of interest" description="Disordered" evidence="1">
    <location>
        <begin position="22"/>
        <end position="99"/>
    </location>
</feature>
<feature type="compositionally biased region" description="Basic and acidic residues" evidence="1">
    <location>
        <begin position="25"/>
        <end position="38"/>
    </location>
</feature>
<reference evidence="2" key="1">
    <citation type="submission" date="2015-11" db="EMBL/GenBank/DDBJ databases">
        <title>De novo transcriptome assembly of four potential Pierce s Disease insect vectors from Arizona vineyards.</title>
        <authorList>
            <person name="Tassone E.E."/>
        </authorList>
    </citation>
    <scope>NUCLEOTIDE SEQUENCE</scope>
</reference>
<feature type="region of interest" description="Disordered" evidence="1">
    <location>
        <begin position="119"/>
        <end position="156"/>
    </location>
</feature>